<accession>A0A3Q3IJL5</accession>
<sequence>MPTILVEMCQTLSSAHHFRKGRGGEVTHSVLLLFPISAQAEAQLCDMMNEKDVCWRSAFPCCRWATAFVPWCCLCKPVRVVRMSRRRERKAKPQQMAEPRFNNPYFWPPPPAMHSQEQLMVEKIRPSHLPPASTPSQEPLLAPPSQAESGQHGMSKAQQMQLLHSHSLSQPDVAPRPRPASPALPVSSSVTGRILGDVNLNLDEKAAIKARGLWEDWHLRQLMDHPSRTNHVSGVALASRTGNLNSSEIITPTSSSHSRLGGAPSPHFISGLASSHGMEPGKNNGGLVGLLGPPPKEGRGRKKIKAENGSSLLVVPYPILASGNDQACVTITAKEGKTYRCKVCLLTFFSKSDMQIHSKTHTETKAHKCPHCTKSFANASYLAQHLRIHLGIKPYRCSYCEKCFRQLSHLQQHTRIHTGDRPYKCAHPGCEKAFTQLSNLQSHQRQHNKDKPFKCSNCYRAYSDSASLQIHLSAHAVKNARAYCCSMCGRAYTSETYLMKHVVKHSVVEHVVSHHSPQHRTESPTLPIGISLI</sequence>
<dbReference type="InterPro" id="IPR013087">
    <property type="entry name" value="Znf_C2H2_type"/>
</dbReference>
<comment type="similarity">
    <text evidence="2">Belongs to the krueppel C2H2-type zinc-finger protein family.</text>
</comment>
<dbReference type="PANTHER" id="PTHR14003">
    <property type="entry name" value="TRANSCRIPTIONAL REPRESSOR PROTEIN YY"/>
    <property type="match status" value="1"/>
</dbReference>
<feature type="region of interest" description="Disordered" evidence="12">
    <location>
        <begin position="127"/>
        <end position="162"/>
    </location>
</feature>
<evidence type="ECO:0000256" key="3">
    <source>
        <dbReference type="ARBA" id="ARBA00022723"/>
    </source>
</evidence>
<dbReference type="Pfam" id="PF00096">
    <property type="entry name" value="zf-C2H2"/>
    <property type="match status" value="4"/>
</dbReference>
<dbReference type="Proteomes" id="UP000261600">
    <property type="component" value="Unplaced"/>
</dbReference>
<evidence type="ECO:0000256" key="1">
    <source>
        <dbReference type="ARBA" id="ARBA00004123"/>
    </source>
</evidence>
<dbReference type="Gene3D" id="3.30.160.60">
    <property type="entry name" value="Classic Zinc Finger"/>
    <property type="match status" value="4"/>
</dbReference>
<dbReference type="STRING" id="43700.ENSMALP00000004953"/>
<keyword evidence="15" id="KW-1185">Reference proteome</keyword>
<evidence type="ECO:0000256" key="7">
    <source>
        <dbReference type="ARBA" id="ARBA00023015"/>
    </source>
</evidence>
<feature type="domain" description="C2H2-type" evidence="13">
    <location>
        <begin position="453"/>
        <end position="480"/>
    </location>
</feature>
<dbReference type="GO" id="GO:0000978">
    <property type="term" value="F:RNA polymerase II cis-regulatory region sequence-specific DNA binding"/>
    <property type="evidence" value="ECO:0007669"/>
    <property type="project" value="TreeGrafter"/>
</dbReference>
<dbReference type="PROSITE" id="PS50157">
    <property type="entry name" value="ZINC_FINGER_C2H2_2"/>
    <property type="match status" value="6"/>
</dbReference>
<feature type="domain" description="C2H2-type" evidence="13">
    <location>
        <begin position="395"/>
        <end position="422"/>
    </location>
</feature>
<proteinExistence type="inferred from homology"/>
<keyword evidence="9" id="KW-0804">Transcription</keyword>
<dbReference type="FunFam" id="3.30.160.60:FF:000377">
    <property type="entry name" value="zinc finger protein 362 isoform X4"/>
    <property type="match status" value="1"/>
</dbReference>
<evidence type="ECO:0000313" key="15">
    <source>
        <dbReference type="Proteomes" id="UP000261600"/>
    </source>
</evidence>
<feature type="region of interest" description="Disordered" evidence="12">
    <location>
        <begin position="513"/>
        <end position="533"/>
    </location>
</feature>
<evidence type="ECO:0000256" key="4">
    <source>
        <dbReference type="ARBA" id="ARBA00022737"/>
    </source>
</evidence>
<evidence type="ECO:0000256" key="11">
    <source>
        <dbReference type="PROSITE-ProRule" id="PRU00042"/>
    </source>
</evidence>
<name>A0A3Q3IJL5_MONAL</name>
<protein>
    <recommendedName>
        <fullName evidence="13">C2H2-type domain-containing protein</fullName>
    </recommendedName>
</protein>
<dbReference type="Ensembl" id="ENSMALT00000005064.1">
    <property type="protein sequence ID" value="ENSMALP00000004953.1"/>
    <property type="gene ID" value="ENSMALG00000003562.1"/>
</dbReference>
<dbReference type="InterPro" id="IPR036236">
    <property type="entry name" value="Znf_C2H2_sf"/>
</dbReference>
<reference evidence="14" key="1">
    <citation type="submission" date="2025-08" db="UniProtKB">
        <authorList>
            <consortium name="Ensembl"/>
        </authorList>
    </citation>
    <scope>IDENTIFICATION</scope>
</reference>
<keyword evidence="10" id="KW-0539">Nucleus</keyword>
<feature type="domain" description="C2H2-type" evidence="13">
    <location>
        <begin position="423"/>
        <end position="452"/>
    </location>
</feature>
<dbReference type="FunFam" id="3.30.160.60:FF:000158">
    <property type="entry name" value="Zinc finger protein 362"/>
    <property type="match status" value="1"/>
</dbReference>
<dbReference type="PROSITE" id="PS00028">
    <property type="entry name" value="ZINC_FINGER_C2H2_1"/>
    <property type="match status" value="6"/>
</dbReference>
<dbReference type="FunFam" id="3.30.160.60:FF:000233">
    <property type="entry name" value="Putative zinc finger protein 362"/>
    <property type="match status" value="1"/>
</dbReference>
<reference evidence="14" key="2">
    <citation type="submission" date="2025-09" db="UniProtKB">
        <authorList>
            <consortium name="Ensembl"/>
        </authorList>
    </citation>
    <scope>IDENTIFICATION</scope>
</reference>
<evidence type="ECO:0000256" key="9">
    <source>
        <dbReference type="ARBA" id="ARBA00023163"/>
    </source>
</evidence>
<keyword evidence="3" id="KW-0479">Metal-binding</keyword>
<feature type="domain" description="C2H2-type" evidence="13">
    <location>
        <begin position="367"/>
        <end position="394"/>
    </location>
</feature>
<evidence type="ECO:0000256" key="2">
    <source>
        <dbReference type="ARBA" id="ARBA00006991"/>
    </source>
</evidence>
<evidence type="ECO:0000256" key="6">
    <source>
        <dbReference type="ARBA" id="ARBA00022833"/>
    </source>
</evidence>
<keyword evidence="7" id="KW-0805">Transcription regulation</keyword>
<evidence type="ECO:0000256" key="5">
    <source>
        <dbReference type="ARBA" id="ARBA00022771"/>
    </source>
</evidence>
<dbReference type="GO" id="GO:0005667">
    <property type="term" value="C:transcription regulator complex"/>
    <property type="evidence" value="ECO:0007669"/>
    <property type="project" value="TreeGrafter"/>
</dbReference>
<evidence type="ECO:0000256" key="8">
    <source>
        <dbReference type="ARBA" id="ARBA00023125"/>
    </source>
</evidence>
<dbReference type="GO" id="GO:0000785">
    <property type="term" value="C:chromatin"/>
    <property type="evidence" value="ECO:0007669"/>
    <property type="project" value="TreeGrafter"/>
</dbReference>
<dbReference type="GO" id="GO:0000981">
    <property type="term" value="F:DNA-binding transcription factor activity, RNA polymerase II-specific"/>
    <property type="evidence" value="ECO:0007669"/>
    <property type="project" value="TreeGrafter"/>
</dbReference>
<keyword evidence="4" id="KW-0677">Repeat</keyword>
<dbReference type="PANTHER" id="PTHR14003:SF19">
    <property type="entry name" value="YY2 TRANSCRIPTION FACTOR"/>
    <property type="match status" value="1"/>
</dbReference>
<evidence type="ECO:0000256" key="12">
    <source>
        <dbReference type="SAM" id="MobiDB-lite"/>
    </source>
</evidence>
<dbReference type="GO" id="GO:0008270">
    <property type="term" value="F:zinc ion binding"/>
    <property type="evidence" value="ECO:0007669"/>
    <property type="project" value="UniProtKB-KW"/>
</dbReference>
<feature type="domain" description="C2H2-type" evidence="13">
    <location>
        <begin position="339"/>
        <end position="366"/>
    </location>
</feature>
<evidence type="ECO:0000313" key="14">
    <source>
        <dbReference type="Ensembl" id="ENSMALP00000004953.1"/>
    </source>
</evidence>
<keyword evidence="5 11" id="KW-0863">Zinc-finger</keyword>
<dbReference type="FunFam" id="3.30.160.60:FF:000216">
    <property type="entry name" value="Zinc finger protein 384 like"/>
    <property type="match status" value="1"/>
</dbReference>
<keyword evidence="6" id="KW-0862">Zinc</keyword>
<evidence type="ECO:0000256" key="10">
    <source>
        <dbReference type="ARBA" id="ARBA00023242"/>
    </source>
</evidence>
<dbReference type="GO" id="GO:0031519">
    <property type="term" value="C:PcG protein complex"/>
    <property type="evidence" value="ECO:0007669"/>
    <property type="project" value="TreeGrafter"/>
</dbReference>
<organism evidence="14 15">
    <name type="scientific">Monopterus albus</name>
    <name type="common">Swamp eel</name>
    <dbReference type="NCBI Taxonomy" id="43700"/>
    <lineage>
        <taxon>Eukaryota</taxon>
        <taxon>Metazoa</taxon>
        <taxon>Chordata</taxon>
        <taxon>Craniata</taxon>
        <taxon>Vertebrata</taxon>
        <taxon>Euteleostomi</taxon>
        <taxon>Actinopterygii</taxon>
        <taxon>Neopterygii</taxon>
        <taxon>Teleostei</taxon>
        <taxon>Neoteleostei</taxon>
        <taxon>Acanthomorphata</taxon>
        <taxon>Anabantaria</taxon>
        <taxon>Synbranchiformes</taxon>
        <taxon>Synbranchidae</taxon>
        <taxon>Monopterus</taxon>
    </lineage>
</organism>
<dbReference type="AlphaFoldDB" id="A0A3Q3IJL5"/>
<feature type="domain" description="C2H2-type" evidence="13">
    <location>
        <begin position="483"/>
        <end position="506"/>
    </location>
</feature>
<keyword evidence="8" id="KW-0238">DNA-binding</keyword>
<evidence type="ECO:0000259" key="13">
    <source>
        <dbReference type="PROSITE" id="PS50157"/>
    </source>
</evidence>
<dbReference type="SUPFAM" id="SSF57667">
    <property type="entry name" value="beta-beta-alpha zinc fingers"/>
    <property type="match status" value="3"/>
</dbReference>
<dbReference type="SMART" id="SM00355">
    <property type="entry name" value="ZnF_C2H2"/>
    <property type="match status" value="6"/>
</dbReference>
<comment type="subcellular location">
    <subcellularLocation>
        <location evidence="1">Nucleus</location>
    </subcellularLocation>
</comment>